<keyword evidence="1" id="KW-0472">Membrane</keyword>
<dbReference type="InParanoid" id="A0A068UYM6"/>
<dbReference type="AlphaFoldDB" id="A0A068UYM6"/>
<keyword evidence="1" id="KW-0812">Transmembrane</keyword>
<accession>A0A068UYM6</accession>
<evidence type="ECO:0000313" key="2">
    <source>
        <dbReference type="EMBL" id="CDP13349.1"/>
    </source>
</evidence>
<keyword evidence="3" id="KW-1185">Reference proteome</keyword>
<protein>
    <submittedName>
        <fullName evidence="2">Uncharacterized protein</fullName>
    </submittedName>
</protein>
<dbReference type="Proteomes" id="UP000295252">
    <property type="component" value="Chromosome III"/>
</dbReference>
<dbReference type="EMBL" id="HG739158">
    <property type="protein sequence ID" value="CDP13349.1"/>
    <property type="molecule type" value="Genomic_DNA"/>
</dbReference>
<keyword evidence="1" id="KW-1133">Transmembrane helix</keyword>
<reference evidence="3" key="1">
    <citation type="journal article" date="2014" name="Science">
        <title>The coffee genome provides insight into the convergent evolution of caffeine biosynthesis.</title>
        <authorList>
            <person name="Denoeud F."/>
            <person name="Carretero-Paulet L."/>
            <person name="Dereeper A."/>
            <person name="Droc G."/>
            <person name="Guyot R."/>
            <person name="Pietrella M."/>
            <person name="Zheng C."/>
            <person name="Alberti A."/>
            <person name="Anthony F."/>
            <person name="Aprea G."/>
            <person name="Aury J.M."/>
            <person name="Bento P."/>
            <person name="Bernard M."/>
            <person name="Bocs S."/>
            <person name="Campa C."/>
            <person name="Cenci A."/>
            <person name="Combes M.C."/>
            <person name="Crouzillat D."/>
            <person name="Da Silva C."/>
            <person name="Daddiego L."/>
            <person name="De Bellis F."/>
            <person name="Dussert S."/>
            <person name="Garsmeur O."/>
            <person name="Gayraud T."/>
            <person name="Guignon V."/>
            <person name="Jahn K."/>
            <person name="Jamilloux V."/>
            <person name="Joet T."/>
            <person name="Labadie K."/>
            <person name="Lan T."/>
            <person name="Leclercq J."/>
            <person name="Lepelley M."/>
            <person name="Leroy T."/>
            <person name="Li L.T."/>
            <person name="Librado P."/>
            <person name="Lopez L."/>
            <person name="Munoz A."/>
            <person name="Noel B."/>
            <person name="Pallavicini A."/>
            <person name="Perrotta G."/>
            <person name="Poncet V."/>
            <person name="Pot D."/>
            <person name="Priyono X."/>
            <person name="Rigoreau M."/>
            <person name="Rouard M."/>
            <person name="Rozas J."/>
            <person name="Tranchant-Dubreuil C."/>
            <person name="VanBuren R."/>
            <person name="Zhang Q."/>
            <person name="Andrade A.C."/>
            <person name="Argout X."/>
            <person name="Bertrand B."/>
            <person name="de Kochko A."/>
            <person name="Graziosi G."/>
            <person name="Henry R.J."/>
            <person name="Jayarama X."/>
            <person name="Ming R."/>
            <person name="Nagai C."/>
            <person name="Rounsley S."/>
            <person name="Sankoff D."/>
            <person name="Giuliano G."/>
            <person name="Albert V.A."/>
            <person name="Wincker P."/>
            <person name="Lashermes P."/>
        </authorList>
    </citation>
    <scope>NUCLEOTIDE SEQUENCE [LARGE SCALE GENOMIC DNA]</scope>
    <source>
        <strain evidence="3">cv. DH200-94</strain>
    </source>
</reference>
<sequence length="87" mass="10463">MRSLLAADQSFRKYGKNFQLYFATAIALEKLKKKIRRSSLSLRLLLQFCSFSFSVFSFLNFLFVIFWWRFVACFHVTRSMYIFFSEA</sequence>
<organism evidence="2 3">
    <name type="scientific">Coffea canephora</name>
    <name type="common">Robusta coffee</name>
    <dbReference type="NCBI Taxonomy" id="49390"/>
    <lineage>
        <taxon>Eukaryota</taxon>
        <taxon>Viridiplantae</taxon>
        <taxon>Streptophyta</taxon>
        <taxon>Embryophyta</taxon>
        <taxon>Tracheophyta</taxon>
        <taxon>Spermatophyta</taxon>
        <taxon>Magnoliopsida</taxon>
        <taxon>eudicotyledons</taxon>
        <taxon>Gunneridae</taxon>
        <taxon>Pentapetalae</taxon>
        <taxon>asterids</taxon>
        <taxon>lamiids</taxon>
        <taxon>Gentianales</taxon>
        <taxon>Rubiaceae</taxon>
        <taxon>Ixoroideae</taxon>
        <taxon>Gardenieae complex</taxon>
        <taxon>Bertiereae - Coffeeae clade</taxon>
        <taxon>Coffeeae</taxon>
        <taxon>Coffea</taxon>
    </lineage>
</organism>
<dbReference type="Gramene" id="CDP13349">
    <property type="protein sequence ID" value="CDP13349"/>
    <property type="gene ID" value="GSCOC_T00038254001"/>
</dbReference>
<evidence type="ECO:0000256" key="1">
    <source>
        <dbReference type="SAM" id="Phobius"/>
    </source>
</evidence>
<evidence type="ECO:0000313" key="3">
    <source>
        <dbReference type="Proteomes" id="UP000295252"/>
    </source>
</evidence>
<gene>
    <name evidence="2" type="ORF">GSCOC_T00038254001</name>
</gene>
<feature type="transmembrane region" description="Helical" evidence="1">
    <location>
        <begin position="40"/>
        <end position="59"/>
    </location>
</feature>
<proteinExistence type="predicted"/>
<name>A0A068UYM6_COFCA</name>